<accession>A0AAF0FSH1</accession>
<evidence type="ECO:0000259" key="2">
    <source>
        <dbReference type="PROSITE" id="PS50983"/>
    </source>
</evidence>
<protein>
    <submittedName>
        <fullName evidence="3">Helical backbone metal receptor</fullName>
    </submittedName>
</protein>
<dbReference type="Proteomes" id="UP001218895">
    <property type="component" value="Chromosome"/>
</dbReference>
<evidence type="ECO:0000313" key="3">
    <source>
        <dbReference type="EMBL" id="WFN37306.1"/>
    </source>
</evidence>
<evidence type="ECO:0000313" key="4">
    <source>
        <dbReference type="Proteomes" id="UP001218895"/>
    </source>
</evidence>
<dbReference type="KEGG" id="manq:L1994_02660"/>
<dbReference type="SUPFAM" id="SSF53807">
    <property type="entry name" value="Helical backbone' metal receptor"/>
    <property type="match status" value="1"/>
</dbReference>
<reference evidence="3" key="1">
    <citation type="submission" date="2022-01" db="EMBL/GenBank/DDBJ databases">
        <title>Complete genome of Methanomicrobium antiquum DSM 21220.</title>
        <authorList>
            <person name="Chen S.-C."/>
            <person name="You Y.-T."/>
            <person name="Zhou Y.-Z."/>
            <person name="Lai M.-C."/>
        </authorList>
    </citation>
    <scope>NUCLEOTIDE SEQUENCE</scope>
    <source>
        <strain evidence="3">DSM 21220</strain>
    </source>
</reference>
<proteinExistence type="predicted"/>
<dbReference type="PROSITE" id="PS51257">
    <property type="entry name" value="PROKAR_LIPOPROTEIN"/>
    <property type="match status" value="1"/>
</dbReference>
<evidence type="ECO:0000256" key="1">
    <source>
        <dbReference type="ARBA" id="ARBA00022729"/>
    </source>
</evidence>
<dbReference type="RefSeq" id="WP_278100145.1">
    <property type="nucleotide sequence ID" value="NZ_CP091092.1"/>
</dbReference>
<dbReference type="GO" id="GO:0071281">
    <property type="term" value="P:cellular response to iron ion"/>
    <property type="evidence" value="ECO:0007669"/>
    <property type="project" value="TreeGrafter"/>
</dbReference>
<dbReference type="InterPro" id="IPR054828">
    <property type="entry name" value="Vit_B12_bind_prot"/>
</dbReference>
<gene>
    <name evidence="3" type="ORF">L1994_02660</name>
</gene>
<keyword evidence="4" id="KW-1185">Reference proteome</keyword>
<keyword evidence="1" id="KW-0732">Signal</keyword>
<dbReference type="PANTHER" id="PTHR30535">
    <property type="entry name" value="VITAMIN B12-BINDING PROTEIN"/>
    <property type="match status" value="1"/>
</dbReference>
<dbReference type="NCBIfam" id="NF038402">
    <property type="entry name" value="TroA_like"/>
    <property type="match status" value="1"/>
</dbReference>
<dbReference type="Pfam" id="PF01497">
    <property type="entry name" value="Peripla_BP_2"/>
    <property type="match status" value="1"/>
</dbReference>
<keyword evidence="3" id="KW-0675">Receptor</keyword>
<dbReference type="InterPro" id="IPR002491">
    <property type="entry name" value="ABC_transptr_periplasmic_BD"/>
</dbReference>
<dbReference type="GeneID" id="79949261"/>
<dbReference type="PANTHER" id="PTHR30535:SF34">
    <property type="entry name" value="MOLYBDATE-BINDING PROTEIN MOLA"/>
    <property type="match status" value="1"/>
</dbReference>
<dbReference type="Gene3D" id="3.40.50.1980">
    <property type="entry name" value="Nitrogenase molybdenum iron protein domain"/>
    <property type="match status" value="2"/>
</dbReference>
<feature type="domain" description="Fe/B12 periplasmic-binding" evidence="2">
    <location>
        <begin position="84"/>
        <end position="339"/>
    </location>
</feature>
<organism evidence="3 4">
    <name type="scientific">Methanomicrobium antiquum</name>
    <dbReference type="NCBI Taxonomy" id="487686"/>
    <lineage>
        <taxon>Archaea</taxon>
        <taxon>Methanobacteriati</taxon>
        <taxon>Methanobacteriota</taxon>
        <taxon>Stenosarchaea group</taxon>
        <taxon>Methanomicrobia</taxon>
        <taxon>Methanomicrobiales</taxon>
        <taxon>Methanomicrobiaceae</taxon>
        <taxon>Methanomicrobium</taxon>
    </lineage>
</organism>
<sequence>MKYLPLIFLIAVIVSAVFACGCTETQINPDSLSESQETSVLQPYADENETSIKDTSEISDSNTDFLKITDDTGFESEIKKYPKRVISLAPSITELFFAINTEKSGAKLVGRTAYDTHPPEALLVESIGGMTTGTSIESVISKEPDLIFATTMVDTTMVSQLRDNKYPVILFHIESVDDIYKNIEVIGEVLNEKKSAVSLTEKIKAEIDEISKRHHPANPPKTMYAVSADPMYVTGKNTYLNELIELAGGENIYSDTEGYFVATTESIIMRQPEVIIVIDGVMNSGIDLREQILNNKELADIPAVKSGRVYSVDDDLISRPGPRIGEALEILYQCISGEEQ</sequence>
<dbReference type="InterPro" id="IPR050902">
    <property type="entry name" value="ABC_Transporter_SBP"/>
</dbReference>
<dbReference type="PROSITE" id="PS50983">
    <property type="entry name" value="FE_B12_PBP"/>
    <property type="match status" value="1"/>
</dbReference>
<dbReference type="EMBL" id="CP091092">
    <property type="protein sequence ID" value="WFN37306.1"/>
    <property type="molecule type" value="Genomic_DNA"/>
</dbReference>
<dbReference type="AlphaFoldDB" id="A0AAF0FSH1"/>
<name>A0AAF0FSH1_9EURY</name>